<organism evidence="2 3">
    <name type="scientific">Mycena pura</name>
    <dbReference type="NCBI Taxonomy" id="153505"/>
    <lineage>
        <taxon>Eukaryota</taxon>
        <taxon>Fungi</taxon>
        <taxon>Dikarya</taxon>
        <taxon>Basidiomycota</taxon>
        <taxon>Agaricomycotina</taxon>
        <taxon>Agaricomycetes</taxon>
        <taxon>Agaricomycetidae</taxon>
        <taxon>Agaricales</taxon>
        <taxon>Marasmiineae</taxon>
        <taxon>Mycenaceae</taxon>
        <taxon>Mycena</taxon>
    </lineage>
</organism>
<comment type="caution">
    <text evidence="2">The sequence shown here is derived from an EMBL/GenBank/DDBJ whole genome shotgun (WGS) entry which is preliminary data.</text>
</comment>
<dbReference type="Proteomes" id="UP001219525">
    <property type="component" value="Unassembled WGS sequence"/>
</dbReference>
<feature type="region of interest" description="Disordered" evidence="1">
    <location>
        <begin position="1"/>
        <end position="46"/>
    </location>
</feature>
<name>A0AAD6VFV2_9AGAR</name>
<dbReference type="AlphaFoldDB" id="A0AAD6VFV2"/>
<feature type="region of interest" description="Disordered" evidence="1">
    <location>
        <begin position="352"/>
        <end position="405"/>
    </location>
</feature>
<protein>
    <submittedName>
        <fullName evidence="2">Uncharacterized protein</fullName>
    </submittedName>
</protein>
<reference evidence="2" key="1">
    <citation type="submission" date="2023-03" db="EMBL/GenBank/DDBJ databases">
        <title>Massive genome expansion in bonnet fungi (Mycena s.s.) driven by repeated elements and novel gene families across ecological guilds.</title>
        <authorList>
            <consortium name="Lawrence Berkeley National Laboratory"/>
            <person name="Harder C.B."/>
            <person name="Miyauchi S."/>
            <person name="Viragh M."/>
            <person name="Kuo A."/>
            <person name="Thoen E."/>
            <person name="Andreopoulos B."/>
            <person name="Lu D."/>
            <person name="Skrede I."/>
            <person name="Drula E."/>
            <person name="Henrissat B."/>
            <person name="Morin E."/>
            <person name="Kohler A."/>
            <person name="Barry K."/>
            <person name="LaButti K."/>
            <person name="Morin E."/>
            <person name="Salamov A."/>
            <person name="Lipzen A."/>
            <person name="Mereny Z."/>
            <person name="Hegedus B."/>
            <person name="Baldrian P."/>
            <person name="Stursova M."/>
            <person name="Weitz H."/>
            <person name="Taylor A."/>
            <person name="Grigoriev I.V."/>
            <person name="Nagy L.G."/>
            <person name="Martin F."/>
            <person name="Kauserud H."/>
        </authorList>
    </citation>
    <scope>NUCLEOTIDE SEQUENCE</scope>
    <source>
        <strain evidence="2">9144</strain>
    </source>
</reference>
<evidence type="ECO:0000313" key="2">
    <source>
        <dbReference type="EMBL" id="KAJ7208609.1"/>
    </source>
</evidence>
<gene>
    <name evidence="2" type="ORF">GGX14DRAFT_395757</name>
</gene>
<evidence type="ECO:0000256" key="1">
    <source>
        <dbReference type="SAM" id="MobiDB-lite"/>
    </source>
</evidence>
<accession>A0AAD6VFV2</accession>
<evidence type="ECO:0000313" key="3">
    <source>
        <dbReference type="Proteomes" id="UP001219525"/>
    </source>
</evidence>
<dbReference type="EMBL" id="JARJCW010000033">
    <property type="protein sequence ID" value="KAJ7208609.1"/>
    <property type="molecule type" value="Genomic_DNA"/>
</dbReference>
<feature type="compositionally biased region" description="Low complexity" evidence="1">
    <location>
        <begin position="1"/>
        <end position="21"/>
    </location>
</feature>
<sequence>MRANRLSPCAPHAHALPASLATREGPSGGLRNLRGLQPPPPSRGSRLQAQVTRVAMSSRELLARLGKAPCFGSFAETFVLMPPSREASIRGGLGPDATRPLAILVTATPSKPQISGIVLPGRTIALAGALADRWPWVTCASDLSKMINRYSENVQQIKYIAVSRFFGASLDINVAHERVEYVDGGVNICGSCSPVVRWDYPAAARQAHLAMISLDDNTVITLCCARDWSGGGSRRSVRNPSALLQTRSSSHFAYMLLVVCWGDPTVFVKLAWSSLVVPVFMGINILRGRIRIYTLTDLLSPEIWASRGVADRRQCAWSRSLACTVRSCACTVPFTLRTPLACERREVSSGQQQVSGHPVASGRRVAGSKQRWQVAGAGRERRRHAAGSQQLRRAAGNKQRGTGGN</sequence>
<keyword evidence="3" id="KW-1185">Reference proteome</keyword>
<proteinExistence type="predicted"/>